<dbReference type="HOGENOM" id="CLU_001265_0_5_1"/>
<sequence>MADTEKKLDSGNNAVDQVYLEKGAMEQFQEAYPFTPEEERRLVWKIDLMILPIMLIAYMMAFLDKQTLSYTALMGLQEDLGLEGADYSWSSSIFYFGYLFFSWPASLLMVKFPLGKYLACNLWVPIPPQRHPLTCVFSIIWAVVLACHAATKNFAGIMVTRFFLGVTEASLSPGFSLLTSLWYRTSEQPLRHGIWFCGNSISLIIGNVIAVGIWQIKGGLHPWQWVFIIFGLITFVWGVVMLFRLPDSPSTASFLNEKERLIAMERLKSNKAGYKSNKIDRDQIFEALRDVKTWLLAVLILGSNIPNGGFTTFNGLILKGFGYSTFRTLLLGMPGGAVVFAFVLLSSIVSSKVPNSRCIVIAVVTCISILGSALVYATTSIASRYAGLLLMGLYSVGMPLSMAMVSSNVGGFTKRATVSAIYFIMYCAGNIIGPQLFFERQAPKYQSGFQAILVCLVVVVIDVIALGFYLRWENSRRDRKYPRSGESIQGQLADTTDLQNKEFRYVY</sequence>
<dbReference type="OMA" id="FAYMMAF"/>
<evidence type="ECO:0000313" key="9">
    <source>
        <dbReference type="EMBL" id="EAU32481.1"/>
    </source>
</evidence>
<feature type="transmembrane region" description="Helical" evidence="7">
    <location>
        <begin position="42"/>
        <end position="63"/>
    </location>
</feature>
<dbReference type="GO" id="GO:0022857">
    <property type="term" value="F:transmembrane transporter activity"/>
    <property type="evidence" value="ECO:0007669"/>
    <property type="project" value="InterPro"/>
</dbReference>
<dbReference type="PROSITE" id="PS50850">
    <property type="entry name" value="MFS"/>
    <property type="match status" value="1"/>
</dbReference>
<gene>
    <name evidence="9" type="ORF">ATEG_07097</name>
</gene>
<dbReference type="GeneID" id="4318927"/>
<feature type="transmembrane region" description="Helical" evidence="7">
    <location>
        <begin position="385"/>
        <end position="405"/>
    </location>
</feature>
<feature type="transmembrane region" description="Helical" evidence="7">
    <location>
        <begin position="358"/>
        <end position="379"/>
    </location>
</feature>
<evidence type="ECO:0000256" key="6">
    <source>
        <dbReference type="ARBA" id="ARBA00037968"/>
    </source>
</evidence>
<dbReference type="EMBL" id="CH476603">
    <property type="protein sequence ID" value="EAU32481.1"/>
    <property type="molecule type" value="Genomic_DNA"/>
</dbReference>
<feature type="transmembrane region" description="Helical" evidence="7">
    <location>
        <begin position="417"/>
        <end position="437"/>
    </location>
</feature>
<protein>
    <recommendedName>
        <fullName evidence="8">Major facilitator superfamily (MFS) profile domain-containing protein</fullName>
    </recommendedName>
</protein>
<evidence type="ECO:0000256" key="2">
    <source>
        <dbReference type="ARBA" id="ARBA00022448"/>
    </source>
</evidence>
<evidence type="ECO:0000256" key="3">
    <source>
        <dbReference type="ARBA" id="ARBA00022692"/>
    </source>
</evidence>
<feature type="transmembrane region" description="Helical" evidence="7">
    <location>
        <begin position="93"/>
        <end position="112"/>
    </location>
</feature>
<dbReference type="InterPro" id="IPR011701">
    <property type="entry name" value="MFS"/>
</dbReference>
<dbReference type="Proteomes" id="UP000007963">
    <property type="component" value="Unassembled WGS sequence"/>
</dbReference>
<dbReference type="RefSeq" id="XP_001209783.1">
    <property type="nucleotide sequence ID" value="XM_001209783.1"/>
</dbReference>
<evidence type="ECO:0000256" key="4">
    <source>
        <dbReference type="ARBA" id="ARBA00022989"/>
    </source>
</evidence>
<dbReference type="PANTHER" id="PTHR43791">
    <property type="entry name" value="PERMEASE-RELATED"/>
    <property type="match status" value="1"/>
</dbReference>
<feature type="transmembrane region" description="Helical" evidence="7">
    <location>
        <begin position="294"/>
        <end position="317"/>
    </location>
</feature>
<feature type="transmembrane region" description="Helical" evidence="7">
    <location>
        <begin position="163"/>
        <end position="183"/>
    </location>
</feature>
<dbReference type="VEuPathDB" id="FungiDB:ATEG_07097"/>
<keyword evidence="2" id="KW-0813">Transport</keyword>
<feature type="transmembrane region" description="Helical" evidence="7">
    <location>
        <begin position="449"/>
        <end position="470"/>
    </location>
</feature>
<dbReference type="OrthoDB" id="6730379at2759"/>
<evidence type="ECO:0000313" key="10">
    <source>
        <dbReference type="Proteomes" id="UP000007963"/>
    </source>
</evidence>
<dbReference type="eggNOG" id="KOG2533">
    <property type="taxonomic scope" value="Eukaryota"/>
</dbReference>
<comment type="similarity">
    <text evidence="6">Belongs to the major facilitator superfamily. Allantoate permease family.</text>
</comment>
<accession>Q0CGU5</accession>
<evidence type="ECO:0000256" key="1">
    <source>
        <dbReference type="ARBA" id="ARBA00004141"/>
    </source>
</evidence>
<feature type="domain" description="Major facilitator superfamily (MFS) profile" evidence="8">
    <location>
        <begin position="50"/>
        <end position="474"/>
    </location>
</feature>
<dbReference type="InterPro" id="IPR036259">
    <property type="entry name" value="MFS_trans_sf"/>
</dbReference>
<dbReference type="PANTHER" id="PTHR43791:SF103">
    <property type="entry name" value="MAJOR FACILITATOR SUPERFAMILY (MFS) PROFILE DOMAIN-CONTAINING PROTEIN-RELATED"/>
    <property type="match status" value="1"/>
</dbReference>
<dbReference type="GO" id="GO:0016020">
    <property type="term" value="C:membrane"/>
    <property type="evidence" value="ECO:0007669"/>
    <property type="project" value="UniProtKB-SubCell"/>
</dbReference>
<keyword evidence="4 7" id="KW-1133">Transmembrane helix</keyword>
<proteinExistence type="inferred from homology"/>
<dbReference type="InterPro" id="IPR020846">
    <property type="entry name" value="MFS_dom"/>
</dbReference>
<feature type="transmembrane region" description="Helical" evidence="7">
    <location>
        <begin position="195"/>
        <end position="216"/>
    </location>
</feature>
<comment type="subcellular location">
    <subcellularLocation>
        <location evidence="1">Membrane</location>
        <topology evidence="1">Multi-pass membrane protein</topology>
    </subcellularLocation>
</comment>
<feature type="transmembrane region" description="Helical" evidence="7">
    <location>
        <begin position="329"/>
        <end position="349"/>
    </location>
</feature>
<dbReference type="Gene3D" id="1.20.1250.20">
    <property type="entry name" value="MFS general substrate transporter like domains"/>
    <property type="match status" value="2"/>
</dbReference>
<feature type="transmembrane region" description="Helical" evidence="7">
    <location>
        <begin position="222"/>
        <end position="243"/>
    </location>
</feature>
<evidence type="ECO:0000256" key="7">
    <source>
        <dbReference type="SAM" id="Phobius"/>
    </source>
</evidence>
<keyword evidence="5 7" id="KW-0472">Membrane</keyword>
<keyword evidence="3 7" id="KW-0812">Transmembrane</keyword>
<reference evidence="10" key="1">
    <citation type="submission" date="2005-09" db="EMBL/GenBank/DDBJ databases">
        <title>Annotation of the Aspergillus terreus NIH2624 genome.</title>
        <authorList>
            <person name="Birren B.W."/>
            <person name="Lander E.S."/>
            <person name="Galagan J.E."/>
            <person name="Nusbaum C."/>
            <person name="Devon K."/>
            <person name="Henn M."/>
            <person name="Ma L.-J."/>
            <person name="Jaffe D.B."/>
            <person name="Butler J."/>
            <person name="Alvarez P."/>
            <person name="Gnerre S."/>
            <person name="Grabherr M."/>
            <person name="Kleber M."/>
            <person name="Mauceli E.W."/>
            <person name="Brockman W."/>
            <person name="Rounsley S."/>
            <person name="Young S.K."/>
            <person name="LaButti K."/>
            <person name="Pushparaj V."/>
            <person name="DeCaprio D."/>
            <person name="Crawford M."/>
            <person name="Koehrsen M."/>
            <person name="Engels R."/>
            <person name="Montgomery P."/>
            <person name="Pearson M."/>
            <person name="Howarth C."/>
            <person name="Larson L."/>
            <person name="Luoma S."/>
            <person name="White J."/>
            <person name="Alvarado L."/>
            <person name="Kodira C.D."/>
            <person name="Zeng Q."/>
            <person name="Oleary S."/>
            <person name="Yandava C."/>
            <person name="Denning D.W."/>
            <person name="Nierman W.C."/>
            <person name="Milne T."/>
            <person name="Madden K."/>
        </authorList>
    </citation>
    <scope>NUCLEOTIDE SEQUENCE [LARGE SCALE GENOMIC DNA]</scope>
    <source>
        <strain evidence="10">NIH 2624 / FGSC A1156</strain>
    </source>
</reference>
<dbReference type="STRING" id="341663.Q0CGU5"/>
<dbReference type="SUPFAM" id="SSF103473">
    <property type="entry name" value="MFS general substrate transporter"/>
    <property type="match status" value="1"/>
</dbReference>
<name>Q0CGU5_ASPTN</name>
<evidence type="ECO:0000256" key="5">
    <source>
        <dbReference type="ARBA" id="ARBA00023136"/>
    </source>
</evidence>
<evidence type="ECO:0000259" key="8">
    <source>
        <dbReference type="PROSITE" id="PS50850"/>
    </source>
</evidence>
<organism evidence="9 10">
    <name type="scientific">Aspergillus terreus (strain NIH 2624 / FGSC A1156)</name>
    <dbReference type="NCBI Taxonomy" id="341663"/>
    <lineage>
        <taxon>Eukaryota</taxon>
        <taxon>Fungi</taxon>
        <taxon>Dikarya</taxon>
        <taxon>Ascomycota</taxon>
        <taxon>Pezizomycotina</taxon>
        <taxon>Eurotiomycetes</taxon>
        <taxon>Eurotiomycetidae</taxon>
        <taxon>Eurotiales</taxon>
        <taxon>Aspergillaceae</taxon>
        <taxon>Aspergillus</taxon>
        <taxon>Aspergillus subgen. Circumdati</taxon>
    </lineage>
</organism>
<dbReference type="AlphaFoldDB" id="Q0CGU5"/>
<feature type="transmembrane region" description="Helical" evidence="7">
    <location>
        <begin position="133"/>
        <end position="151"/>
    </location>
</feature>
<dbReference type="FunFam" id="1.20.1250.20:FF:000064">
    <property type="entry name" value="MFS allantoate transporter"/>
    <property type="match status" value="1"/>
</dbReference>
<dbReference type="Pfam" id="PF07690">
    <property type="entry name" value="MFS_1"/>
    <property type="match status" value="1"/>
</dbReference>